<accession>I7M2X8</accession>
<evidence type="ECO:0000256" key="4">
    <source>
        <dbReference type="ARBA" id="ARBA00022807"/>
    </source>
</evidence>
<dbReference type="InParanoid" id="I7M2X8"/>
<dbReference type="InterPro" id="IPR002048">
    <property type="entry name" value="EF_hand_dom"/>
</dbReference>
<dbReference type="SUPFAM" id="SSF49758">
    <property type="entry name" value="Calpain large subunit, middle domain (domain III)"/>
    <property type="match status" value="1"/>
</dbReference>
<dbReference type="CDD" id="cd00044">
    <property type="entry name" value="CysPc"/>
    <property type="match status" value="1"/>
</dbReference>
<dbReference type="InterPro" id="IPR022682">
    <property type="entry name" value="Calpain_domain_III"/>
</dbReference>
<keyword evidence="4 6" id="KW-0788">Thiol protease</keyword>
<sequence length="1268" mass="144663">MKQEKTIEDYRRDIKLLKLKYIKLQEEKVKLEDTVKRMALQQGNRGPAGADENIIADLDKDFLKGDQSPSKNSANYMSYDKNVMREFSQRCKLNLGMSPESLFRAADVEGTGQITDQQFKSFLQQSRLGINTQYIQRIVQLSDINCTGIIKKQSYYECLAAFQVNQEVNNNTSDNRTFVQKSLIKFAQNLIDKKTSPHDCFSAMDSSGANIINYDDLNSYVAKYCKNMNDTECIGAFNYLDIDKEQRIGRDMFVVEVKKYMRVVAKEKSVNIDDFIDSKSNLPPRPAGPSSSNKGQSSQKGGNSSAGPNSLVEIDFGTNSVPIQVNKISDQDIKDVVNKLTQTYKIDIKELLSHIILNCKHPNSGIFVSDFFSAFEKLKIGRKIPNEVKMKFFKCMDSGNNGSIDYEEMIQFYVERKDPSSPMSFIYTIVARIFRSIQIRTTEALSFLSIQPDAQLDQKSFVVVADKIFSVQRPKLQEIVFKELTNGLGVLSAEKLIFEIDKEIDFFESHDGDLQSSRLNKSSNSISKMGGKKSFANLKNSVLQRQESAGSKGSNKKLPSLNRINTKALSYVETDINEYEKIMSQVYPKFDQKKDFFEKITRNDEGEVEYTYWQTILNDELPTLKKALEIVKNLKPGEMWNDPEFGPTESDPYGSKSMYFSDNDIPTGCPPPENVEWLRIGEQLERHLENNPEDNTDDHSDEAHFLLSGASSNDVKQSSYLGDCWFVSALSIIAQNDAYLVGSYDPSAKNVSQEQVLIQMSEGIYPPMFHFLKQYGVFIFKFYKNFEWRYVIIDDKLPCLDGKIIYSHCSSYNEFWVSLIEKAYAKIHNCYQALTSGDIGQGLSDLTGQVSMKMRFDSIKTTLQQIEGGDFDKSGIMINGVKYDCSDEASYKKVYDKIVQERDNLWNALSLFDNQGSLMGCSADGGTESAITYNDEKAGIYSGHAYSVIDIFQIDYSQEEKKNHDSNHRQYHRLLCLRNPWGFGEWLLKWSETEEEGKLSRYEKAISDYFDKKIEVAKSKGLDPPDKYQPGTDDGMFLICYKDWRTIFSNLFICFKFDPSVWIGYEIEDKWSKGFCSGSVKKGEPSITNFAQKNPQFVFQLKKAQREPVKAFINLVQDDGRLYIGAKYPYENIQQSLLLCLFVLENGKTKLEKFDQKIMIASSGKFNLRREVDFGKLIDVEPGKTYCIVPCTMKGEVEGEEFRDIDFSINFYFSNCPDQDMEFKKVNGPGPLVKQKVSVQAVDPLLAANSEKIKNFIVNSVNKMMNDF</sequence>
<evidence type="ECO:0000256" key="3">
    <source>
        <dbReference type="ARBA" id="ARBA00022801"/>
    </source>
</evidence>
<name>I7M2X8_TETTS</name>
<dbReference type="GO" id="GO:0005509">
    <property type="term" value="F:calcium ion binding"/>
    <property type="evidence" value="ECO:0007669"/>
    <property type="project" value="InterPro"/>
</dbReference>
<comment type="similarity">
    <text evidence="1">Belongs to the peptidase C2 family.</text>
</comment>
<dbReference type="AlphaFoldDB" id="I7M2X8"/>
<feature type="region of interest" description="Disordered" evidence="8">
    <location>
        <begin position="513"/>
        <end position="532"/>
    </location>
</feature>
<dbReference type="GO" id="GO:0004198">
    <property type="term" value="F:calcium-dependent cysteine-type endopeptidase activity"/>
    <property type="evidence" value="ECO:0007669"/>
    <property type="project" value="InterPro"/>
</dbReference>
<dbReference type="Gene3D" id="3.90.70.10">
    <property type="entry name" value="Cysteine proteinases"/>
    <property type="match status" value="1"/>
</dbReference>
<feature type="active site" evidence="5 6">
    <location>
        <position position="944"/>
    </location>
</feature>
<evidence type="ECO:0000259" key="10">
    <source>
        <dbReference type="PROSITE" id="PS50222"/>
    </source>
</evidence>
<feature type="compositionally biased region" description="Low complexity" evidence="8">
    <location>
        <begin position="290"/>
        <end position="305"/>
    </location>
</feature>
<dbReference type="GeneID" id="7828834"/>
<feature type="active site" evidence="5 6">
    <location>
        <position position="979"/>
    </location>
</feature>
<dbReference type="PANTHER" id="PTHR10183">
    <property type="entry name" value="CALPAIN"/>
    <property type="match status" value="1"/>
</dbReference>
<evidence type="ECO:0000313" key="12">
    <source>
        <dbReference type="Proteomes" id="UP000009168"/>
    </source>
</evidence>
<evidence type="ECO:0000259" key="9">
    <source>
        <dbReference type="PROSITE" id="PS50203"/>
    </source>
</evidence>
<dbReference type="KEGG" id="tet:TTHERM_00152110"/>
<dbReference type="Pfam" id="PF00648">
    <property type="entry name" value="Peptidase_C2"/>
    <property type="match status" value="1"/>
</dbReference>
<protein>
    <submittedName>
        <fullName evidence="11">Calpain family cysteine protease</fullName>
    </submittedName>
</protein>
<feature type="region of interest" description="Disordered" evidence="8">
    <location>
        <begin position="276"/>
        <end position="307"/>
    </location>
</feature>
<dbReference type="Gene3D" id="2.60.120.380">
    <property type="match status" value="1"/>
</dbReference>
<proteinExistence type="inferred from homology"/>
<feature type="coiled-coil region" evidence="7">
    <location>
        <begin position="7"/>
        <end position="41"/>
    </location>
</feature>
<dbReference type="OMA" id="PGAKWED"/>
<dbReference type="PROSITE" id="PS50203">
    <property type="entry name" value="CALPAIN_CAT"/>
    <property type="match status" value="1"/>
</dbReference>
<dbReference type="RefSeq" id="XP_001021743.1">
    <property type="nucleotide sequence ID" value="XM_001021743.1"/>
</dbReference>
<gene>
    <name evidence="11" type="ORF">TTHERM_00152110</name>
</gene>
<dbReference type="InterPro" id="IPR001300">
    <property type="entry name" value="Peptidase_C2_calpain_cat"/>
</dbReference>
<evidence type="ECO:0000256" key="2">
    <source>
        <dbReference type="ARBA" id="ARBA00022670"/>
    </source>
</evidence>
<dbReference type="eggNOG" id="KOG0045">
    <property type="taxonomic scope" value="Eukaryota"/>
</dbReference>
<dbReference type="InterPro" id="IPR036213">
    <property type="entry name" value="Calpain_III_sf"/>
</dbReference>
<dbReference type="Gene3D" id="1.10.238.10">
    <property type="entry name" value="EF-hand"/>
    <property type="match status" value="2"/>
</dbReference>
<dbReference type="SMART" id="SM00230">
    <property type="entry name" value="CysPc"/>
    <property type="match status" value="1"/>
</dbReference>
<dbReference type="OrthoDB" id="287147at2759"/>
<keyword evidence="7" id="KW-0175">Coiled coil</keyword>
<dbReference type="HOGENOM" id="CLU_275776_0_0_1"/>
<keyword evidence="12" id="KW-1185">Reference proteome</keyword>
<dbReference type="EMBL" id="GG662603">
    <property type="protein sequence ID" value="EAS01497.1"/>
    <property type="molecule type" value="Genomic_DNA"/>
</dbReference>
<dbReference type="Proteomes" id="UP000009168">
    <property type="component" value="Unassembled WGS sequence"/>
</dbReference>
<feature type="compositionally biased region" description="Low complexity" evidence="8">
    <location>
        <begin position="516"/>
        <end position="528"/>
    </location>
</feature>
<feature type="domain" description="EF-hand" evidence="10">
    <location>
        <begin position="384"/>
        <end position="419"/>
    </location>
</feature>
<dbReference type="InterPro" id="IPR022684">
    <property type="entry name" value="Calpain_cysteine_protease"/>
</dbReference>
<evidence type="ECO:0000256" key="1">
    <source>
        <dbReference type="ARBA" id="ARBA00007623"/>
    </source>
</evidence>
<evidence type="ECO:0000256" key="8">
    <source>
        <dbReference type="SAM" id="MobiDB-lite"/>
    </source>
</evidence>
<dbReference type="Pfam" id="PF01067">
    <property type="entry name" value="Calpain_III"/>
    <property type="match status" value="1"/>
</dbReference>
<dbReference type="PROSITE" id="PS50222">
    <property type="entry name" value="EF_HAND_2"/>
    <property type="match status" value="1"/>
</dbReference>
<dbReference type="SUPFAM" id="SSF47473">
    <property type="entry name" value="EF-hand"/>
    <property type="match status" value="2"/>
</dbReference>
<feature type="domain" description="Calpain catalytic" evidence="9">
    <location>
        <begin position="639"/>
        <end position="1057"/>
    </location>
</feature>
<keyword evidence="3 6" id="KW-0378">Hydrolase</keyword>
<evidence type="ECO:0000256" key="6">
    <source>
        <dbReference type="PROSITE-ProRule" id="PRU00239"/>
    </source>
</evidence>
<dbReference type="SUPFAM" id="SSF54001">
    <property type="entry name" value="Cysteine proteinases"/>
    <property type="match status" value="1"/>
</dbReference>
<evidence type="ECO:0000256" key="7">
    <source>
        <dbReference type="SAM" id="Coils"/>
    </source>
</evidence>
<reference evidence="12" key="1">
    <citation type="journal article" date="2006" name="PLoS Biol.">
        <title>Macronuclear genome sequence of the ciliate Tetrahymena thermophila, a model eukaryote.</title>
        <authorList>
            <person name="Eisen J.A."/>
            <person name="Coyne R.S."/>
            <person name="Wu M."/>
            <person name="Wu D."/>
            <person name="Thiagarajan M."/>
            <person name="Wortman J.R."/>
            <person name="Badger J.H."/>
            <person name="Ren Q."/>
            <person name="Amedeo P."/>
            <person name="Jones K.M."/>
            <person name="Tallon L.J."/>
            <person name="Delcher A.L."/>
            <person name="Salzberg S.L."/>
            <person name="Silva J.C."/>
            <person name="Haas B.J."/>
            <person name="Majoros W.H."/>
            <person name="Farzad M."/>
            <person name="Carlton J.M."/>
            <person name="Smith R.K. Jr."/>
            <person name="Garg J."/>
            <person name="Pearlman R.E."/>
            <person name="Karrer K.M."/>
            <person name="Sun L."/>
            <person name="Manning G."/>
            <person name="Elde N.C."/>
            <person name="Turkewitz A.P."/>
            <person name="Asai D.J."/>
            <person name="Wilkes D.E."/>
            <person name="Wang Y."/>
            <person name="Cai H."/>
            <person name="Collins K."/>
            <person name="Stewart B.A."/>
            <person name="Lee S.R."/>
            <person name="Wilamowska K."/>
            <person name="Weinberg Z."/>
            <person name="Ruzzo W.L."/>
            <person name="Wloga D."/>
            <person name="Gaertig J."/>
            <person name="Frankel J."/>
            <person name="Tsao C.-C."/>
            <person name="Gorovsky M.A."/>
            <person name="Keeling P.J."/>
            <person name="Waller R.F."/>
            <person name="Patron N.J."/>
            <person name="Cherry J.M."/>
            <person name="Stover N.A."/>
            <person name="Krieger C.J."/>
            <person name="del Toro C."/>
            <person name="Ryder H.F."/>
            <person name="Williamson S.C."/>
            <person name="Barbeau R.A."/>
            <person name="Hamilton E.P."/>
            <person name="Orias E."/>
        </authorList>
    </citation>
    <scope>NUCLEOTIDE SEQUENCE [LARGE SCALE GENOMIC DNA]</scope>
    <source>
        <strain evidence="12">SB210</strain>
    </source>
</reference>
<dbReference type="PANTHER" id="PTHR10183:SF379">
    <property type="entry name" value="CALPAIN-5"/>
    <property type="match status" value="1"/>
</dbReference>
<dbReference type="GO" id="GO:0006508">
    <property type="term" value="P:proteolysis"/>
    <property type="evidence" value="ECO:0007669"/>
    <property type="project" value="UniProtKB-KW"/>
</dbReference>
<organism evidence="11 12">
    <name type="scientific">Tetrahymena thermophila (strain SB210)</name>
    <dbReference type="NCBI Taxonomy" id="312017"/>
    <lineage>
        <taxon>Eukaryota</taxon>
        <taxon>Sar</taxon>
        <taxon>Alveolata</taxon>
        <taxon>Ciliophora</taxon>
        <taxon>Intramacronucleata</taxon>
        <taxon>Oligohymenophorea</taxon>
        <taxon>Hymenostomatida</taxon>
        <taxon>Tetrahymenina</taxon>
        <taxon>Tetrahymenidae</taxon>
        <taxon>Tetrahymena</taxon>
    </lineage>
</organism>
<keyword evidence="2 6" id="KW-0645">Protease</keyword>
<evidence type="ECO:0000313" key="11">
    <source>
        <dbReference type="EMBL" id="EAS01497.1"/>
    </source>
</evidence>
<dbReference type="InterPro" id="IPR011992">
    <property type="entry name" value="EF-hand-dom_pair"/>
</dbReference>
<dbReference type="InterPro" id="IPR038765">
    <property type="entry name" value="Papain-like_cys_pep_sf"/>
</dbReference>
<feature type="active site" evidence="5 6">
    <location>
        <position position="724"/>
    </location>
</feature>
<evidence type="ECO:0000256" key="5">
    <source>
        <dbReference type="PIRSR" id="PIRSR622684-1"/>
    </source>
</evidence>